<evidence type="ECO:0000313" key="1">
    <source>
        <dbReference type="EMBL" id="KAJ8004214.1"/>
    </source>
</evidence>
<protein>
    <submittedName>
        <fullName evidence="1">Uncharacterized protein</fullName>
    </submittedName>
</protein>
<dbReference type="EMBL" id="CM055739">
    <property type="protein sequence ID" value="KAJ8004214.1"/>
    <property type="molecule type" value="Genomic_DNA"/>
</dbReference>
<sequence>MAHRAQQKQRPCRDAEGGPHQERQVSTPLASTPAWDKMKTLGSWTEVSEKKAGHPSRTLRVRPCKNRKPEGVRVRELEKD</sequence>
<keyword evidence="2" id="KW-1185">Reference proteome</keyword>
<gene>
    <name evidence="1" type="ORF">DPEC_G00156480</name>
</gene>
<accession>A0ACC2GKD2</accession>
<dbReference type="Proteomes" id="UP001157502">
    <property type="component" value="Chromosome 12"/>
</dbReference>
<name>A0ACC2GKD2_DALPE</name>
<evidence type="ECO:0000313" key="2">
    <source>
        <dbReference type="Proteomes" id="UP001157502"/>
    </source>
</evidence>
<proteinExistence type="predicted"/>
<organism evidence="1 2">
    <name type="scientific">Dallia pectoralis</name>
    <name type="common">Alaska blackfish</name>
    <dbReference type="NCBI Taxonomy" id="75939"/>
    <lineage>
        <taxon>Eukaryota</taxon>
        <taxon>Metazoa</taxon>
        <taxon>Chordata</taxon>
        <taxon>Craniata</taxon>
        <taxon>Vertebrata</taxon>
        <taxon>Euteleostomi</taxon>
        <taxon>Actinopterygii</taxon>
        <taxon>Neopterygii</taxon>
        <taxon>Teleostei</taxon>
        <taxon>Protacanthopterygii</taxon>
        <taxon>Esociformes</taxon>
        <taxon>Umbridae</taxon>
        <taxon>Dallia</taxon>
    </lineage>
</organism>
<reference evidence="1" key="1">
    <citation type="submission" date="2021-05" db="EMBL/GenBank/DDBJ databases">
        <authorList>
            <person name="Pan Q."/>
            <person name="Jouanno E."/>
            <person name="Zahm M."/>
            <person name="Klopp C."/>
            <person name="Cabau C."/>
            <person name="Louis A."/>
            <person name="Berthelot C."/>
            <person name="Parey E."/>
            <person name="Roest Crollius H."/>
            <person name="Montfort J."/>
            <person name="Robinson-Rechavi M."/>
            <person name="Bouchez O."/>
            <person name="Lampietro C."/>
            <person name="Lopez Roques C."/>
            <person name="Donnadieu C."/>
            <person name="Postlethwait J."/>
            <person name="Bobe J."/>
            <person name="Dillon D."/>
            <person name="Chandos A."/>
            <person name="von Hippel F."/>
            <person name="Guiguen Y."/>
        </authorList>
    </citation>
    <scope>NUCLEOTIDE SEQUENCE</scope>
    <source>
        <strain evidence="1">YG-Jan2019</strain>
    </source>
</reference>
<comment type="caution">
    <text evidence="1">The sequence shown here is derived from an EMBL/GenBank/DDBJ whole genome shotgun (WGS) entry which is preliminary data.</text>
</comment>